<dbReference type="Proteomes" id="UP000799428">
    <property type="component" value="Unassembled WGS sequence"/>
</dbReference>
<dbReference type="EMBL" id="MU005766">
    <property type="protein sequence ID" value="KAF2712766.1"/>
    <property type="molecule type" value="Genomic_DNA"/>
</dbReference>
<feature type="compositionally biased region" description="Pro residues" evidence="1">
    <location>
        <begin position="344"/>
        <end position="355"/>
    </location>
</feature>
<sequence length="373" mass="41808">MTRCAGKSPPPGRGNRRRLSTGHDPGKYVPVNGSSLLVQIIFVPFAVNGRVSQRVAGWHRLGFTADGQPIRRAHWTHEIWHYQRRRFLRRLTTVGDSSPSMQRGRRQGHHQQGGRGRQSWRGRRDERSTQWKRLRTSPPTPPMRNRNVTAALAVGRRQPQPASSSRPLRRPAGHFRQTEQKRLRARHDRTGQAMQSGASGASGTRSAYGRLVSSWARSQRGYQSYRTPAVRLHFTRRQQSSGEGARTDRCACGILPPLHCSGKRLACGTTLAAEGWPCGLEARCRNQSQASQQNQASQPSLASPVVCTYAQRGQEQRRQRGEHESRQGAENAVTTVRDGLRWPPRSPPPPPPPLPHGRWSLVAGRWSSSSHQH</sequence>
<feature type="compositionally biased region" description="Basic and acidic residues" evidence="1">
    <location>
        <begin position="314"/>
        <end position="327"/>
    </location>
</feature>
<organism evidence="2 3">
    <name type="scientific">Pleomassaria siparia CBS 279.74</name>
    <dbReference type="NCBI Taxonomy" id="1314801"/>
    <lineage>
        <taxon>Eukaryota</taxon>
        <taxon>Fungi</taxon>
        <taxon>Dikarya</taxon>
        <taxon>Ascomycota</taxon>
        <taxon>Pezizomycotina</taxon>
        <taxon>Dothideomycetes</taxon>
        <taxon>Pleosporomycetidae</taxon>
        <taxon>Pleosporales</taxon>
        <taxon>Pleomassariaceae</taxon>
        <taxon>Pleomassaria</taxon>
    </lineage>
</organism>
<feature type="compositionally biased region" description="Low complexity" evidence="1">
    <location>
        <begin position="196"/>
        <end position="206"/>
    </location>
</feature>
<proteinExistence type="predicted"/>
<protein>
    <submittedName>
        <fullName evidence="2">Uncharacterized protein</fullName>
    </submittedName>
</protein>
<evidence type="ECO:0000313" key="2">
    <source>
        <dbReference type="EMBL" id="KAF2712766.1"/>
    </source>
</evidence>
<keyword evidence="3" id="KW-1185">Reference proteome</keyword>
<name>A0A6G1KIN7_9PLEO</name>
<feature type="region of interest" description="Disordered" evidence="1">
    <location>
        <begin position="1"/>
        <end position="26"/>
    </location>
</feature>
<dbReference type="AlphaFoldDB" id="A0A6G1KIN7"/>
<feature type="region of interest" description="Disordered" evidence="1">
    <location>
        <begin position="311"/>
        <end position="373"/>
    </location>
</feature>
<reference evidence="2" key="1">
    <citation type="journal article" date="2020" name="Stud. Mycol.">
        <title>101 Dothideomycetes genomes: a test case for predicting lifestyles and emergence of pathogens.</title>
        <authorList>
            <person name="Haridas S."/>
            <person name="Albert R."/>
            <person name="Binder M."/>
            <person name="Bloem J."/>
            <person name="Labutti K."/>
            <person name="Salamov A."/>
            <person name="Andreopoulos B."/>
            <person name="Baker S."/>
            <person name="Barry K."/>
            <person name="Bills G."/>
            <person name="Bluhm B."/>
            <person name="Cannon C."/>
            <person name="Castanera R."/>
            <person name="Culley D."/>
            <person name="Daum C."/>
            <person name="Ezra D."/>
            <person name="Gonzalez J."/>
            <person name="Henrissat B."/>
            <person name="Kuo A."/>
            <person name="Liang C."/>
            <person name="Lipzen A."/>
            <person name="Lutzoni F."/>
            <person name="Magnuson J."/>
            <person name="Mondo S."/>
            <person name="Nolan M."/>
            <person name="Ohm R."/>
            <person name="Pangilinan J."/>
            <person name="Park H.-J."/>
            <person name="Ramirez L."/>
            <person name="Alfaro M."/>
            <person name="Sun H."/>
            <person name="Tritt A."/>
            <person name="Yoshinaga Y."/>
            <person name="Zwiers L.-H."/>
            <person name="Turgeon B."/>
            <person name="Goodwin S."/>
            <person name="Spatafora J."/>
            <person name="Crous P."/>
            <person name="Grigoriev I."/>
        </authorList>
    </citation>
    <scope>NUCLEOTIDE SEQUENCE</scope>
    <source>
        <strain evidence="2">CBS 279.74</strain>
    </source>
</reference>
<feature type="region of interest" description="Disordered" evidence="1">
    <location>
        <begin position="94"/>
        <end position="206"/>
    </location>
</feature>
<evidence type="ECO:0000313" key="3">
    <source>
        <dbReference type="Proteomes" id="UP000799428"/>
    </source>
</evidence>
<evidence type="ECO:0000256" key="1">
    <source>
        <dbReference type="SAM" id="MobiDB-lite"/>
    </source>
</evidence>
<gene>
    <name evidence="2" type="ORF">K504DRAFT_452908</name>
</gene>
<accession>A0A6G1KIN7</accession>